<dbReference type="Proteomes" id="UP000294508">
    <property type="component" value="Unassembled WGS sequence"/>
</dbReference>
<keyword evidence="2" id="KW-1185">Reference proteome</keyword>
<dbReference type="AlphaFoldDB" id="A0A4R2GZV5"/>
<sequence>MSMTYDGAFGVETSLFTGLAEPRSGFCRSSTPPRTGTVLLLGMDGDTAIPLSPWFYCEESTLQVFDGIDIQRRRSPDPYPDAVHEPG</sequence>
<reference evidence="1 2" key="1">
    <citation type="journal article" date="2015" name="Stand. Genomic Sci.">
        <title>Genomic Encyclopedia of Bacterial and Archaeal Type Strains, Phase III: the genomes of soil and plant-associated and newly described type strains.</title>
        <authorList>
            <person name="Whitman W.B."/>
            <person name="Woyke T."/>
            <person name="Klenk H.P."/>
            <person name="Zhou Y."/>
            <person name="Lilburn T.G."/>
            <person name="Beck B.J."/>
            <person name="De Vos P."/>
            <person name="Vandamme P."/>
            <person name="Eisen J.A."/>
            <person name="Garrity G."/>
            <person name="Hugenholtz P."/>
            <person name="Kyrpides N.C."/>
        </authorList>
    </citation>
    <scope>NUCLEOTIDE SEQUENCE [LARGE SCALE GENOMIC DNA]</scope>
    <source>
        <strain evidence="1 2">VKM Ac-2572</strain>
    </source>
</reference>
<evidence type="ECO:0000313" key="2">
    <source>
        <dbReference type="Proteomes" id="UP000294508"/>
    </source>
</evidence>
<evidence type="ECO:0000313" key="1">
    <source>
        <dbReference type="EMBL" id="TCO15673.1"/>
    </source>
</evidence>
<dbReference type="EMBL" id="SLWN01000021">
    <property type="protein sequence ID" value="TCO15673.1"/>
    <property type="molecule type" value="Genomic_DNA"/>
</dbReference>
<comment type="caution">
    <text evidence="1">The sequence shown here is derived from an EMBL/GenBank/DDBJ whole genome shotgun (WGS) entry which is preliminary data.</text>
</comment>
<accession>A0A4R2GZV5</accession>
<protein>
    <submittedName>
        <fullName evidence="1">Uncharacterized protein</fullName>
    </submittedName>
</protein>
<proteinExistence type="predicted"/>
<organism evidence="1 2">
    <name type="scientific">Kribbella steppae</name>
    <dbReference type="NCBI Taxonomy" id="2512223"/>
    <lineage>
        <taxon>Bacteria</taxon>
        <taxon>Bacillati</taxon>
        <taxon>Actinomycetota</taxon>
        <taxon>Actinomycetes</taxon>
        <taxon>Propionibacteriales</taxon>
        <taxon>Kribbellaceae</taxon>
        <taxon>Kribbella</taxon>
    </lineage>
</organism>
<gene>
    <name evidence="1" type="ORF">EV652_12146</name>
</gene>
<name>A0A4R2GZV5_9ACTN</name>
<dbReference type="RefSeq" id="WP_132215567.1">
    <property type="nucleotide sequence ID" value="NZ_SLWN01000021.1"/>
</dbReference>